<feature type="binding site" evidence="14">
    <location>
        <position position="195"/>
    </location>
    <ligand>
        <name>Mg(2+)</name>
        <dbReference type="ChEBI" id="CHEBI:18420"/>
    </ligand>
</feature>
<evidence type="ECO:0000256" key="16">
    <source>
        <dbReference type="RuleBase" id="RU003947"/>
    </source>
</evidence>
<dbReference type="PROSITE" id="PS00123">
    <property type="entry name" value="ALKALINE_PHOSPHATASE"/>
    <property type="match status" value="1"/>
</dbReference>
<feature type="binding site" evidence="14">
    <location>
        <position position="357"/>
    </location>
    <ligand>
        <name>Mg(2+)</name>
        <dbReference type="ChEBI" id="CHEBI:18420"/>
    </ligand>
</feature>
<keyword evidence="8 14" id="KW-0862">Zinc</keyword>
<keyword evidence="11" id="KW-0325">Glycoprotein</keyword>
<evidence type="ECO:0000256" key="12">
    <source>
        <dbReference type="ARBA" id="ARBA00023288"/>
    </source>
</evidence>
<name>U5ETR5_9DIPT</name>
<dbReference type="GO" id="GO:0046872">
    <property type="term" value="F:metal ion binding"/>
    <property type="evidence" value="ECO:0007669"/>
    <property type="project" value="UniProtKB-KW"/>
</dbReference>
<evidence type="ECO:0000256" key="7">
    <source>
        <dbReference type="ARBA" id="ARBA00022801"/>
    </source>
</evidence>
<dbReference type="GO" id="GO:0098552">
    <property type="term" value="C:side of membrane"/>
    <property type="evidence" value="ECO:0007669"/>
    <property type="project" value="UniProtKB-KW"/>
</dbReference>
<protein>
    <recommendedName>
        <fullName evidence="3 16">Alkaline phosphatase</fullName>
        <ecNumber evidence="3 16">3.1.3.1</ecNumber>
    </recommendedName>
</protein>
<evidence type="ECO:0000256" key="5">
    <source>
        <dbReference type="ARBA" id="ARBA00022622"/>
    </source>
</evidence>
<keyword evidence="9 14" id="KW-0460">Magnesium</keyword>
<comment type="cofactor">
    <cofactor evidence="14">
        <name>Zn(2+)</name>
        <dbReference type="ChEBI" id="CHEBI:29105"/>
    </cofactor>
    <text evidence="14">Binds 2 Zn(2+) ions.</text>
</comment>
<dbReference type="Pfam" id="PF00245">
    <property type="entry name" value="Alk_phosphatase"/>
    <property type="match status" value="1"/>
</dbReference>
<dbReference type="GO" id="GO:0005886">
    <property type="term" value="C:plasma membrane"/>
    <property type="evidence" value="ECO:0007669"/>
    <property type="project" value="UniProtKB-SubCell"/>
</dbReference>
<evidence type="ECO:0000256" key="15">
    <source>
        <dbReference type="RuleBase" id="RU003946"/>
    </source>
</evidence>
<evidence type="ECO:0000256" key="13">
    <source>
        <dbReference type="PIRSR" id="PIRSR601952-1"/>
    </source>
</evidence>
<keyword evidence="4" id="KW-1003">Cell membrane</keyword>
<dbReference type="InterPro" id="IPR001952">
    <property type="entry name" value="Alkaline_phosphatase"/>
</dbReference>
<feature type="active site" description="Phosphoserine intermediate" evidence="13">
    <location>
        <position position="132"/>
    </location>
</feature>
<comment type="subcellular location">
    <subcellularLocation>
        <location evidence="1">Cell membrane</location>
        <topology evidence="1">Lipid-anchor</topology>
        <topology evidence="1">GPI-anchor</topology>
    </subcellularLocation>
</comment>
<evidence type="ECO:0000256" key="17">
    <source>
        <dbReference type="SAM" id="SignalP"/>
    </source>
</evidence>
<feature type="binding site" evidence="14">
    <location>
        <position position="403"/>
    </location>
    <ligand>
        <name>Zn(2+)</name>
        <dbReference type="ChEBI" id="CHEBI:29105"/>
        <label>2</label>
    </ligand>
</feature>
<feature type="signal peptide" evidence="17">
    <location>
        <begin position="1"/>
        <end position="20"/>
    </location>
</feature>
<keyword evidence="12" id="KW-0449">Lipoprotein</keyword>
<evidence type="ECO:0000256" key="2">
    <source>
        <dbReference type="ARBA" id="ARBA00005984"/>
    </source>
</evidence>
<dbReference type="InterPro" id="IPR017850">
    <property type="entry name" value="Alkaline_phosphatase_core_sf"/>
</dbReference>
<evidence type="ECO:0000256" key="8">
    <source>
        <dbReference type="ARBA" id="ARBA00022833"/>
    </source>
</evidence>
<keyword evidence="17" id="KW-0732">Signal</keyword>
<feature type="binding site" evidence="14">
    <location>
        <position position="366"/>
    </location>
    <ligand>
        <name>Zn(2+)</name>
        <dbReference type="ChEBI" id="CHEBI:29105"/>
        <label>2</label>
    </ligand>
</feature>
<reference evidence="18" key="1">
    <citation type="journal article" date="2014" name="Insect Biochem. Mol. Biol.">
        <title>An insight into the sialome of the frog biting fly, Corethrella appendiculata.</title>
        <authorList>
            <person name="Ribeiro J.M.C."/>
            <person name="Chagas A.C."/>
            <person name="Pham V.M."/>
            <person name="Lounibos L.P."/>
            <person name="Calvo E."/>
        </authorList>
    </citation>
    <scope>NUCLEOTIDE SEQUENCE</scope>
    <source>
        <tissue evidence="18">Salivary glands</tissue>
    </source>
</reference>
<feature type="binding site" evidence="14">
    <location>
        <position position="362"/>
    </location>
    <ligand>
        <name>Zn(2+)</name>
        <dbReference type="ChEBI" id="CHEBI:29105"/>
        <label>2</label>
    </ligand>
</feature>
<dbReference type="InterPro" id="IPR018299">
    <property type="entry name" value="Alkaline_phosphatase_AS"/>
</dbReference>
<evidence type="ECO:0000256" key="14">
    <source>
        <dbReference type="PIRSR" id="PIRSR601952-2"/>
    </source>
</evidence>
<dbReference type="PANTHER" id="PTHR11596:SF85">
    <property type="entry name" value="ALKALINE PHOSPHATASE-RELATED"/>
    <property type="match status" value="1"/>
</dbReference>
<dbReference type="EC" id="3.1.3.1" evidence="3 16"/>
<evidence type="ECO:0000256" key="4">
    <source>
        <dbReference type="ARBA" id="ARBA00022475"/>
    </source>
</evidence>
<dbReference type="PANTHER" id="PTHR11596">
    <property type="entry name" value="ALKALINE PHOSPHATASE"/>
    <property type="match status" value="1"/>
</dbReference>
<dbReference type="GO" id="GO:0004035">
    <property type="term" value="F:alkaline phosphatase activity"/>
    <property type="evidence" value="ECO:0007669"/>
    <property type="project" value="UniProtKB-EC"/>
</dbReference>
<feature type="chain" id="PRO_5004659739" description="Alkaline phosphatase" evidence="17">
    <location>
        <begin position="21"/>
        <end position="529"/>
    </location>
</feature>
<keyword evidence="6 14" id="KW-0479">Metal-binding</keyword>
<evidence type="ECO:0000256" key="11">
    <source>
        <dbReference type="ARBA" id="ARBA00023180"/>
    </source>
</evidence>
<feature type="binding site" evidence="14">
    <location>
        <position position="197"/>
    </location>
    <ligand>
        <name>Mg(2+)</name>
        <dbReference type="ChEBI" id="CHEBI:18420"/>
    </ligand>
</feature>
<evidence type="ECO:0000256" key="9">
    <source>
        <dbReference type="ARBA" id="ARBA00022842"/>
    </source>
</evidence>
<feature type="binding site" evidence="14">
    <location>
        <position position="88"/>
    </location>
    <ligand>
        <name>Zn(2+)</name>
        <dbReference type="ChEBI" id="CHEBI:29105"/>
        <label>2</label>
    </ligand>
</feature>
<dbReference type="PRINTS" id="PR00113">
    <property type="entry name" value="ALKPHPHTASE"/>
</dbReference>
<accession>U5ETR5</accession>
<evidence type="ECO:0000256" key="3">
    <source>
        <dbReference type="ARBA" id="ARBA00012647"/>
    </source>
</evidence>
<dbReference type="SUPFAM" id="SSF53649">
    <property type="entry name" value="Alkaline phosphatase-like"/>
    <property type="match status" value="1"/>
</dbReference>
<dbReference type="EMBL" id="GANO01002666">
    <property type="protein sequence ID" value="JAB57205.1"/>
    <property type="molecule type" value="mRNA"/>
</dbReference>
<proteinExistence type="evidence at transcript level"/>
<feature type="binding site" evidence="14">
    <location>
        <position position="404"/>
    </location>
    <ligand>
        <name>Zn(2+)</name>
        <dbReference type="ChEBI" id="CHEBI:29105"/>
        <label>2</label>
    </ligand>
</feature>
<evidence type="ECO:0000256" key="10">
    <source>
        <dbReference type="ARBA" id="ARBA00023136"/>
    </source>
</evidence>
<evidence type="ECO:0000313" key="18">
    <source>
        <dbReference type="EMBL" id="JAB57205.1"/>
    </source>
</evidence>
<keyword evidence="10" id="KW-0472">Membrane</keyword>
<feature type="binding site" evidence="14">
    <location>
        <position position="482"/>
    </location>
    <ligand>
        <name>Zn(2+)</name>
        <dbReference type="ChEBI" id="CHEBI:29105"/>
        <label>2</label>
    </ligand>
</feature>
<evidence type="ECO:0000256" key="6">
    <source>
        <dbReference type="ARBA" id="ARBA00022723"/>
    </source>
</evidence>
<dbReference type="Gene3D" id="3.40.720.10">
    <property type="entry name" value="Alkaline Phosphatase, subunit A"/>
    <property type="match status" value="1"/>
</dbReference>
<feature type="binding site" evidence="14">
    <location>
        <position position="88"/>
    </location>
    <ligand>
        <name>Mg(2+)</name>
        <dbReference type="ChEBI" id="CHEBI:18420"/>
    </ligand>
</feature>
<comment type="similarity">
    <text evidence="2 15">Belongs to the alkaline phosphatase family.</text>
</comment>
<sequence length="529" mass="58583">MKFLIKFAVIFLTIYSPINCKSVHGPYREDDESRMHPNLPATDRSFLKNPKEETNEYWEEIGQEFVEQQINRKLNLNTAKNIILFMGDGMSIATVSAARVYSGGEEQQLEFEKSTYTGSSKTYCVNYQVADSACSATAYLTGVKGNMGTIGVNGQVKERECRAAMDPKKQTESIASWAMKAGKDAGLVTTTRVTHASPAGVFAHIADRDWENNVAIEEANCDSSLDDDITEQLVHGHIGKQLKVILGGGRGVFTNTTDKDPETQQGGWRTDGKNLINEWLENEKNLNSKYVWNRTDLMNIDAKTTDRLLGLFDPSHCQYNLDIKDKNMKEEPSLSEMVDKAIDILSKNEKGFFLFVEGGRIDHGHHGTQARYALDETVEFSKAYKLARDRLSESDTLIVVTADHAHTMSYAGYPNRGNDIFGTAGSGSNDKLPYMTLSYANGPGFDVHVTKEANGRVDVRKLDTKRSDFKFPTTVPLDSETHGGEDVAIYASGPFAHLFSGTIEQNVIPHTMAYAACIGDGITKCGQKK</sequence>
<dbReference type="FunFam" id="3.40.720.10:FF:000008">
    <property type="entry name" value="Alkaline phosphatase"/>
    <property type="match status" value="1"/>
</dbReference>
<keyword evidence="7 16" id="KW-0378">Hydrolase</keyword>
<dbReference type="AlphaFoldDB" id="U5ETR5"/>
<dbReference type="SMART" id="SM00098">
    <property type="entry name" value="alkPPc"/>
    <property type="match status" value="1"/>
</dbReference>
<evidence type="ECO:0000256" key="1">
    <source>
        <dbReference type="ARBA" id="ARBA00004609"/>
    </source>
</evidence>
<keyword evidence="5" id="KW-0336">GPI-anchor</keyword>
<dbReference type="CDD" id="cd16012">
    <property type="entry name" value="ALP"/>
    <property type="match status" value="1"/>
</dbReference>
<organism evidence="18">
    <name type="scientific">Corethrella appendiculata</name>
    <dbReference type="NCBI Taxonomy" id="1370023"/>
    <lineage>
        <taxon>Eukaryota</taxon>
        <taxon>Metazoa</taxon>
        <taxon>Ecdysozoa</taxon>
        <taxon>Arthropoda</taxon>
        <taxon>Hexapoda</taxon>
        <taxon>Insecta</taxon>
        <taxon>Pterygota</taxon>
        <taxon>Neoptera</taxon>
        <taxon>Endopterygota</taxon>
        <taxon>Diptera</taxon>
        <taxon>Nematocera</taxon>
        <taxon>Culicoidea</taxon>
        <taxon>Chaoboridae</taxon>
        <taxon>Corethrella</taxon>
    </lineage>
</organism>
<comment type="cofactor">
    <cofactor evidence="14">
        <name>Mg(2+)</name>
        <dbReference type="ChEBI" id="CHEBI:18420"/>
    </cofactor>
    <text evidence="14">Binds 1 Mg(2+) ion.</text>
</comment>
<comment type="catalytic activity">
    <reaction evidence="16">
        <text>a phosphate monoester + H2O = an alcohol + phosphate</text>
        <dbReference type="Rhea" id="RHEA:15017"/>
        <dbReference type="ChEBI" id="CHEBI:15377"/>
        <dbReference type="ChEBI" id="CHEBI:30879"/>
        <dbReference type="ChEBI" id="CHEBI:43474"/>
        <dbReference type="ChEBI" id="CHEBI:67140"/>
        <dbReference type="EC" id="3.1.3.1"/>
    </reaction>
</comment>